<organism evidence="10 11">
    <name type="scientific">Cohnella candidum</name>
    <dbReference type="NCBI Taxonomy" id="2674991"/>
    <lineage>
        <taxon>Bacteria</taxon>
        <taxon>Bacillati</taxon>
        <taxon>Bacillota</taxon>
        <taxon>Bacilli</taxon>
        <taxon>Bacillales</taxon>
        <taxon>Paenibacillaceae</taxon>
        <taxon>Cohnella</taxon>
    </lineage>
</organism>
<keyword evidence="5 10" id="KW-0269">Exonuclease</keyword>
<dbReference type="PANTHER" id="PTHR30255:SF2">
    <property type="entry name" value="SINGLE-STRANDED-DNA-SPECIFIC EXONUCLEASE RECJ"/>
    <property type="match status" value="1"/>
</dbReference>
<dbReference type="InterPro" id="IPR018779">
    <property type="entry name" value="RecJ_C"/>
</dbReference>
<dbReference type="InterPro" id="IPR004610">
    <property type="entry name" value="RecJ"/>
</dbReference>
<sequence>MIPARYRWEWKQTDERLAAEWSEKLGIPPLVARVLLSRGWSEEEAAFFFRPADGEDLHDPLLMKGMAEAAERIRRAVASGERIRVYGDYDADGVTSTSLMIRLLTSLGADFDTYIPHRSLEGYGLNLKAVDAAADAGVSLIITVDNGISAVEQIAHARERGLDVVVTDHHEPPAVLPEAVALVNPKQPGCPYPFKGLCGAGVAFKLAQVLLGRVPEELADLAAIGTVADLMPLIGENRVIVKMGLERMRTQPVVGIRALASACGTQPSELTSGKIGFALAPRLNAGGRLERADAAVALLTTSDAAEAERLARDLDRLNAERQKLVDATVLEAEELWQQRKREYGGDGPNVIVLSRAGWNAGIAGLVASKLVERHYRPAVILAEDPETGKCKGSARSIDGFDLYAALTDCAELMEHYGGHQAAAGMTLYVSRIGELEEKLHRLAEERLLPEDWLPKKKADLMCTLTETTLAAADALARLEPFGNGHPTPRLMLQGVVIRESRTMGKDNKHIRLKLGHEHLALEAVGFGMGELAERLEAGRKVDVLGELSVNEWNGARKVQFTVQDLRCGELHWVDRRQARGRWQEIAQWGAAFEGTLHVLCSTARLAGEVSAALQAQSNATICTYADMAAAGDGESAVRETAAAAEAAPPRRETAVPRRRLVLAGLPDNESDIGILARVLAQGPGWEIVYLYDGGAHRDSPAVLDRSDFARVYALLRERGTWIDGPEGFLRQAADRTGLSLSSVRLVQEVFEELGFIRSRGAERSIVEQPPRRKLEESERYGRMVRQAEAATFPDWPLDKLKAWGEKVRPSSLWS</sequence>
<dbReference type="RefSeq" id="WP_123041259.1">
    <property type="nucleotide sequence ID" value="NZ_CP033433.1"/>
</dbReference>
<feature type="domain" description="RecJ OB" evidence="9">
    <location>
        <begin position="459"/>
        <end position="564"/>
    </location>
</feature>
<dbReference type="Gene3D" id="3.10.310.30">
    <property type="match status" value="1"/>
</dbReference>
<evidence type="ECO:0000256" key="1">
    <source>
        <dbReference type="ARBA" id="ARBA00005915"/>
    </source>
</evidence>
<evidence type="ECO:0000256" key="5">
    <source>
        <dbReference type="ARBA" id="ARBA00022839"/>
    </source>
</evidence>
<evidence type="ECO:0000259" key="6">
    <source>
        <dbReference type="Pfam" id="PF01368"/>
    </source>
</evidence>
<dbReference type="InterPro" id="IPR041122">
    <property type="entry name" value="RecJ_OB"/>
</dbReference>
<dbReference type="GO" id="GO:0006310">
    <property type="term" value="P:DNA recombination"/>
    <property type="evidence" value="ECO:0007669"/>
    <property type="project" value="InterPro"/>
</dbReference>
<protein>
    <recommendedName>
        <fullName evidence="2">Single-stranded-DNA-specific exonuclease RecJ</fullName>
    </recommendedName>
</protein>
<feature type="domain" description="DHHA1" evidence="7">
    <location>
        <begin position="348"/>
        <end position="443"/>
    </location>
</feature>
<dbReference type="EMBL" id="CP033433">
    <property type="protein sequence ID" value="AYQ73177.1"/>
    <property type="molecule type" value="Genomic_DNA"/>
</dbReference>
<dbReference type="Pfam" id="PF10141">
    <property type="entry name" value="ssDNA-exonuc_C"/>
    <property type="match status" value="1"/>
</dbReference>
<evidence type="ECO:0000256" key="3">
    <source>
        <dbReference type="ARBA" id="ARBA00022722"/>
    </source>
</evidence>
<evidence type="ECO:0000259" key="7">
    <source>
        <dbReference type="Pfam" id="PF02272"/>
    </source>
</evidence>
<evidence type="ECO:0000259" key="8">
    <source>
        <dbReference type="Pfam" id="PF10141"/>
    </source>
</evidence>
<dbReference type="Pfam" id="PF01368">
    <property type="entry name" value="DHH"/>
    <property type="match status" value="1"/>
</dbReference>
<dbReference type="GO" id="GO:0003676">
    <property type="term" value="F:nucleic acid binding"/>
    <property type="evidence" value="ECO:0007669"/>
    <property type="project" value="InterPro"/>
</dbReference>
<dbReference type="InterPro" id="IPR003156">
    <property type="entry name" value="DHHA1_dom"/>
</dbReference>
<gene>
    <name evidence="10" type="primary">recJ</name>
    <name evidence="10" type="ORF">EAV92_11720</name>
</gene>
<keyword evidence="3" id="KW-0540">Nuclease</keyword>
<dbReference type="Pfam" id="PF17768">
    <property type="entry name" value="RecJ_OB"/>
    <property type="match status" value="1"/>
</dbReference>
<dbReference type="InterPro" id="IPR038763">
    <property type="entry name" value="DHH_sf"/>
</dbReference>
<reference evidence="10 11" key="1">
    <citation type="submission" date="2018-10" db="EMBL/GenBank/DDBJ databases">
        <title>Genome Sequence of Cohnella sp.</title>
        <authorList>
            <person name="Srinivasan S."/>
            <person name="Kim M.K."/>
        </authorList>
    </citation>
    <scope>NUCLEOTIDE SEQUENCE [LARGE SCALE GENOMIC DNA]</scope>
    <source>
        <strain evidence="10 11">18JY8-7</strain>
    </source>
</reference>
<feature type="domain" description="Single-stranded-DNA-specific exonuclease RecJ C-terminal" evidence="8">
    <location>
        <begin position="632"/>
        <end position="790"/>
    </location>
</feature>
<dbReference type="KEGG" id="coh:EAV92_11720"/>
<name>A0A3G3JZ89_9BACL</name>
<dbReference type="NCBIfam" id="TIGR00644">
    <property type="entry name" value="recJ"/>
    <property type="match status" value="1"/>
</dbReference>
<evidence type="ECO:0000256" key="4">
    <source>
        <dbReference type="ARBA" id="ARBA00022801"/>
    </source>
</evidence>
<evidence type="ECO:0000259" key="9">
    <source>
        <dbReference type="Pfam" id="PF17768"/>
    </source>
</evidence>
<evidence type="ECO:0000256" key="2">
    <source>
        <dbReference type="ARBA" id="ARBA00019841"/>
    </source>
</evidence>
<dbReference type="GO" id="GO:0006281">
    <property type="term" value="P:DNA repair"/>
    <property type="evidence" value="ECO:0007669"/>
    <property type="project" value="InterPro"/>
</dbReference>
<dbReference type="InterPro" id="IPR001667">
    <property type="entry name" value="DDH_dom"/>
</dbReference>
<accession>A0A3G3JZ89</accession>
<dbReference type="PANTHER" id="PTHR30255">
    <property type="entry name" value="SINGLE-STRANDED-DNA-SPECIFIC EXONUCLEASE RECJ"/>
    <property type="match status" value="1"/>
</dbReference>
<keyword evidence="4" id="KW-0378">Hydrolase</keyword>
<dbReference type="Proteomes" id="UP000269097">
    <property type="component" value="Chromosome"/>
</dbReference>
<dbReference type="GO" id="GO:0008409">
    <property type="term" value="F:5'-3' exonuclease activity"/>
    <property type="evidence" value="ECO:0007669"/>
    <property type="project" value="InterPro"/>
</dbReference>
<evidence type="ECO:0000313" key="11">
    <source>
        <dbReference type="Proteomes" id="UP000269097"/>
    </source>
</evidence>
<dbReference type="Gene3D" id="3.90.1640.30">
    <property type="match status" value="1"/>
</dbReference>
<dbReference type="Pfam" id="PF02272">
    <property type="entry name" value="DHHA1"/>
    <property type="match status" value="1"/>
</dbReference>
<evidence type="ECO:0000313" key="10">
    <source>
        <dbReference type="EMBL" id="AYQ73177.1"/>
    </source>
</evidence>
<feature type="domain" description="DDH" evidence="6">
    <location>
        <begin position="82"/>
        <end position="226"/>
    </location>
</feature>
<keyword evidence="11" id="KW-1185">Reference proteome</keyword>
<proteinExistence type="inferred from homology"/>
<dbReference type="InterPro" id="IPR051673">
    <property type="entry name" value="SSDNA_exonuclease_RecJ"/>
</dbReference>
<dbReference type="AlphaFoldDB" id="A0A3G3JZ89"/>
<comment type="similarity">
    <text evidence="1">Belongs to the RecJ family.</text>
</comment>
<dbReference type="SUPFAM" id="SSF64182">
    <property type="entry name" value="DHH phosphoesterases"/>
    <property type="match status" value="1"/>
</dbReference>